<accession>I0ELU6</accession>
<organism evidence="2 3">
    <name type="scientific">Helicobacter cetorum (strain ATCC BAA-429 / MIT 00-7128)</name>
    <dbReference type="NCBI Taxonomy" id="182217"/>
    <lineage>
        <taxon>Bacteria</taxon>
        <taxon>Pseudomonadati</taxon>
        <taxon>Campylobacterota</taxon>
        <taxon>Epsilonproteobacteria</taxon>
        <taxon>Campylobacterales</taxon>
        <taxon>Helicobacteraceae</taxon>
        <taxon>Helicobacter</taxon>
    </lineage>
</organism>
<dbReference type="Pfam" id="PF01856">
    <property type="entry name" value="HP_OMP"/>
    <property type="match status" value="1"/>
</dbReference>
<dbReference type="PATRIC" id="fig|182217.3.peg.679"/>
<dbReference type="EMBL" id="CP003479">
    <property type="protein sequence ID" value="AFI03915.1"/>
    <property type="molecule type" value="Genomic_DNA"/>
</dbReference>
<reference evidence="3" key="1">
    <citation type="submission" date="2012-04" db="EMBL/GenBank/DDBJ databases">
        <title>Complete genome sequence of Helicobacter cetorum strain MIT 00-7128.</title>
        <authorList>
            <person name="Kersulyte D."/>
            <person name="Berg D.E."/>
        </authorList>
    </citation>
    <scope>NUCLEOTIDE SEQUENCE [LARGE SCALE GENOMIC DNA]</scope>
    <source>
        <strain evidence="3">MIT 00-7128</strain>
    </source>
</reference>
<evidence type="ECO:0000256" key="1">
    <source>
        <dbReference type="SAM" id="Phobius"/>
    </source>
</evidence>
<keyword evidence="1" id="KW-0812">Transmembrane</keyword>
<keyword evidence="1" id="KW-0472">Membrane</keyword>
<feature type="transmembrane region" description="Helical" evidence="1">
    <location>
        <begin position="31"/>
        <end position="59"/>
    </location>
</feature>
<dbReference type="AlphaFoldDB" id="I0ELU6"/>
<dbReference type="HOGENOM" id="CLU_017994_1_0_7"/>
<proteinExistence type="predicted"/>
<name>I0ELU6_HELC0</name>
<sequence length="691" mass="77831">MKLLKKEYLRDCNIWSLRLSFYSLKNFLKNLFSFPFFGGGGGYLMRIVVFLCALFLGFLNAHQKDGFFIEGGFETGMLEHAETHTKVSMPCNEALCINQGYYLSHSSEILKPNQNVAGVTFSTRNIIQTSIQGNSLKITSFLPYNLSNVSLVMHVNGKDITITHLQELPQFSQATFDLSLFPILKPYENDKNISFTIEPSIYSSMDTTRVLDAVNAIKVNIIGTFSNEPTGDTYKWHGKSVSDYVPITGALARDYIYVLLNISSLFGSNAWKVALENAPFAFVNAQSPFDPKNCAKDRADFNTCNTNADPNIYGQAPAWCAEPNSQGCHIWTPKQVWENFTNQCGYNTNSSASFNDCLNIQGSLKDDNSTDFGSVKLKLGVINSNANVYGRGWFGSLGLDEDFINPNNKIWHTWDWQNSFPLYDIFHEYGHTRGYSHNGDMTYPNNKTMYDICEGANHTDCYEVHAGYAGLSEEVLMQLAKENKLPINYNTLNLQTTPNYGAKLPPNLQKNPSFGYRLPKLLQVSSSNHSNAIVGADVKLGYQQYLNDFFGFSYYGIFKYNYANAKGDINTINQYGYGVGADLLIDFLNSYAPNRHHNIGNFISSLGTFVGLRVFYNRYKLIDEVKNRGNLNVVFGFNYRYGHSKYSLGASLPLVQDSMKVDFQTPSYSSVVSFEMGVSHFNLFLSYGWVF</sequence>
<dbReference type="Proteomes" id="UP000005010">
    <property type="component" value="Chromosome"/>
</dbReference>
<dbReference type="InterPro" id="IPR002718">
    <property type="entry name" value="OMP_Helicobacter"/>
</dbReference>
<dbReference type="PRINTS" id="PR01776">
    <property type="entry name" value="HPOMPFAMILY"/>
</dbReference>
<dbReference type="KEGG" id="hce:HCW_03170"/>
<gene>
    <name evidence="2" type="ordered locus">HCW_03170</name>
</gene>
<protein>
    <submittedName>
        <fullName evidence="2">Putative outer membrane protein HomB</fullName>
    </submittedName>
</protein>
<evidence type="ECO:0000313" key="3">
    <source>
        <dbReference type="Proteomes" id="UP000005010"/>
    </source>
</evidence>
<keyword evidence="3" id="KW-1185">Reference proteome</keyword>
<keyword evidence="1" id="KW-1133">Transmembrane helix</keyword>
<evidence type="ECO:0000313" key="2">
    <source>
        <dbReference type="EMBL" id="AFI03915.1"/>
    </source>
</evidence>
<dbReference type="STRING" id="182217.HCW_03170"/>